<evidence type="ECO:0000259" key="3">
    <source>
        <dbReference type="PROSITE" id="PS50075"/>
    </source>
</evidence>
<dbReference type="InterPro" id="IPR003231">
    <property type="entry name" value="ACP"/>
</dbReference>
<dbReference type="GO" id="GO:0005829">
    <property type="term" value="C:cytosol"/>
    <property type="evidence" value="ECO:0007669"/>
    <property type="project" value="TreeGrafter"/>
</dbReference>
<name>A0A7X0MVZ4_9GAMM</name>
<accession>A0A7X0MVZ4</accession>
<keyword evidence="5" id="KW-1185">Reference proteome</keyword>
<organism evidence="4 5">
    <name type="scientific">Pseudoteredinibacter isoporae</name>
    <dbReference type="NCBI Taxonomy" id="570281"/>
    <lineage>
        <taxon>Bacteria</taxon>
        <taxon>Pseudomonadati</taxon>
        <taxon>Pseudomonadota</taxon>
        <taxon>Gammaproteobacteria</taxon>
        <taxon>Cellvibrionales</taxon>
        <taxon>Cellvibrionaceae</taxon>
        <taxon>Pseudoteredinibacter</taxon>
    </lineage>
</organism>
<comment type="caution">
    <text evidence="4">The sequence shown here is derived from an EMBL/GenBank/DDBJ whole genome shotgun (WGS) entry which is preliminary data.</text>
</comment>
<keyword evidence="2" id="KW-0597">Phosphoprotein</keyword>
<dbReference type="EMBL" id="JACHHT010000002">
    <property type="protein sequence ID" value="MBB6521898.1"/>
    <property type="molecule type" value="Genomic_DNA"/>
</dbReference>
<dbReference type="SUPFAM" id="SSF47336">
    <property type="entry name" value="ACP-like"/>
    <property type="match status" value="1"/>
</dbReference>
<protein>
    <submittedName>
        <fullName evidence="4">Acyl carrier protein</fullName>
    </submittedName>
</protein>
<feature type="domain" description="Carrier" evidence="3">
    <location>
        <begin position="1"/>
        <end position="42"/>
    </location>
</feature>
<evidence type="ECO:0000256" key="2">
    <source>
        <dbReference type="ARBA" id="ARBA00022553"/>
    </source>
</evidence>
<dbReference type="GO" id="GO:0000035">
    <property type="term" value="F:acyl binding"/>
    <property type="evidence" value="ECO:0007669"/>
    <property type="project" value="TreeGrafter"/>
</dbReference>
<proteinExistence type="predicted"/>
<dbReference type="GO" id="GO:0009245">
    <property type="term" value="P:lipid A biosynthetic process"/>
    <property type="evidence" value="ECO:0007669"/>
    <property type="project" value="TreeGrafter"/>
</dbReference>
<dbReference type="Proteomes" id="UP000528457">
    <property type="component" value="Unassembled WGS sequence"/>
</dbReference>
<gene>
    <name evidence="4" type="ORF">HNR48_002183</name>
</gene>
<evidence type="ECO:0000313" key="5">
    <source>
        <dbReference type="Proteomes" id="UP000528457"/>
    </source>
</evidence>
<dbReference type="InterPro" id="IPR009081">
    <property type="entry name" value="PP-bd_ACP"/>
</dbReference>
<dbReference type="GO" id="GO:0016020">
    <property type="term" value="C:membrane"/>
    <property type="evidence" value="ECO:0007669"/>
    <property type="project" value="GOC"/>
</dbReference>
<evidence type="ECO:0000313" key="4">
    <source>
        <dbReference type="EMBL" id="MBB6521898.1"/>
    </source>
</evidence>
<dbReference type="RefSeq" id="WP_166847259.1">
    <property type="nucleotide sequence ID" value="NZ_JAAONY010000002.1"/>
</dbReference>
<dbReference type="PANTHER" id="PTHR20863:SF76">
    <property type="entry name" value="CARRIER DOMAIN-CONTAINING PROTEIN"/>
    <property type="match status" value="1"/>
</dbReference>
<reference evidence="4 5" key="1">
    <citation type="submission" date="2020-08" db="EMBL/GenBank/DDBJ databases">
        <title>Genomic Encyclopedia of Type Strains, Phase IV (KMG-IV): sequencing the most valuable type-strain genomes for metagenomic binning, comparative biology and taxonomic classification.</title>
        <authorList>
            <person name="Goeker M."/>
        </authorList>
    </citation>
    <scope>NUCLEOTIDE SEQUENCE [LARGE SCALE GENOMIC DNA]</scope>
    <source>
        <strain evidence="4 5">DSM 22368</strain>
    </source>
</reference>
<sequence length="87" mass="9703">MGLDTVELVMWVEEEFDISLSDDEASVVLTVGDLAELIANKVNEKHGKRWTYIDPLPAVIDVLVKDYGVKREKISTASRIVDDLGLD</sequence>
<evidence type="ECO:0000256" key="1">
    <source>
        <dbReference type="ARBA" id="ARBA00022450"/>
    </source>
</evidence>
<dbReference type="Gene3D" id="1.10.1200.10">
    <property type="entry name" value="ACP-like"/>
    <property type="match status" value="1"/>
</dbReference>
<dbReference type="InParanoid" id="A0A7X0MVZ4"/>
<keyword evidence="1" id="KW-0596">Phosphopantetheine</keyword>
<dbReference type="PANTHER" id="PTHR20863">
    <property type="entry name" value="ACYL CARRIER PROTEIN"/>
    <property type="match status" value="1"/>
</dbReference>
<dbReference type="AlphaFoldDB" id="A0A7X0MVZ4"/>
<dbReference type="PROSITE" id="PS50075">
    <property type="entry name" value="CARRIER"/>
    <property type="match status" value="1"/>
</dbReference>
<dbReference type="GO" id="GO:0000036">
    <property type="term" value="F:acyl carrier activity"/>
    <property type="evidence" value="ECO:0007669"/>
    <property type="project" value="TreeGrafter"/>
</dbReference>
<dbReference type="InterPro" id="IPR036736">
    <property type="entry name" value="ACP-like_sf"/>
</dbReference>